<feature type="non-terminal residue" evidence="3">
    <location>
        <position position="1"/>
    </location>
</feature>
<dbReference type="PANTHER" id="PTHR11075">
    <property type="entry name" value="PEPTIDE CHAIN RELEASE FACTOR"/>
    <property type="match status" value="1"/>
</dbReference>
<gene>
    <name evidence="3" type="ORF">K437DRAFT_206911</name>
</gene>
<dbReference type="OMA" id="GGQNVNC"/>
<dbReference type="HOGENOM" id="CLU_089470_0_2_1"/>
<keyword evidence="4" id="KW-1185">Reference proteome</keyword>
<dbReference type="GO" id="GO:0005762">
    <property type="term" value="C:mitochondrial large ribosomal subunit"/>
    <property type="evidence" value="ECO:0007669"/>
    <property type="project" value="TreeGrafter"/>
</dbReference>
<evidence type="ECO:0000256" key="1">
    <source>
        <dbReference type="SAM" id="MobiDB-lite"/>
    </source>
</evidence>
<dbReference type="Pfam" id="PF00472">
    <property type="entry name" value="RF-1"/>
    <property type="match status" value="1"/>
</dbReference>
<dbReference type="AlphaFoldDB" id="A0A066WKZ1"/>
<dbReference type="GO" id="GO:0070126">
    <property type="term" value="P:mitochondrial translational termination"/>
    <property type="evidence" value="ECO:0007669"/>
    <property type="project" value="TreeGrafter"/>
</dbReference>
<feature type="region of interest" description="Disordered" evidence="1">
    <location>
        <begin position="126"/>
        <end position="167"/>
    </location>
</feature>
<dbReference type="GO" id="GO:0004045">
    <property type="term" value="F:peptidyl-tRNA hydrolase activity"/>
    <property type="evidence" value="ECO:0007669"/>
    <property type="project" value="TreeGrafter"/>
</dbReference>
<dbReference type="GeneID" id="25262042"/>
<organism evidence="3 4">
    <name type="scientific">Tilletiaria anomala (strain ATCC 24038 / CBS 436.72 / UBC 951)</name>
    <dbReference type="NCBI Taxonomy" id="1037660"/>
    <lineage>
        <taxon>Eukaryota</taxon>
        <taxon>Fungi</taxon>
        <taxon>Dikarya</taxon>
        <taxon>Basidiomycota</taxon>
        <taxon>Ustilaginomycotina</taxon>
        <taxon>Exobasidiomycetes</taxon>
        <taxon>Georgefischeriales</taxon>
        <taxon>Tilletiariaceae</taxon>
        <taxon>Tilletiaria</taxon>
    </lineage>
</organism>
<dbReference type="Gene3D" id="3.30.160.20">
    <property type="match status" value="1"/>
</dbReference>
<dbReference type="STRING" id="1037660.A0A066WKZ1"/>
<dbReference type="FunCoup" id="A0A066WKZ1">
    <property type="interactions" value="90"/>
</dbReference>
<comment type="caution">
    <text evidence="3">The sequence shown here is derived from an EMBL/GenBank/DDBJ whole genome shotgun (WGS) entry which is preliminary data.</text>
</comment>
<dbReference type="SUPFAM" id="SSF110916">
    <property type="entry name" value="Peptidyl-tRNA hydrolase domain-like"/>
    <property type="match status" value="1"/>
</dbReference>
<dbReference type="Proteomes" id="UP000027361">
    <property type="component" value="Unassembled WGS sequence"/>
</dbReference>
<name>A0A066WKZ1_TILAU</name>
<dbReference type="GO" id="GO:0016150">
    <property type="term" value="F:translation release factor activity, codon nonspecific"/>
    <property type="evidence" value="ECO:0007669"/>
    <property type="project" value="TreeGrafter"/>
</dbReference>
<dbReference type="OrthoDB" id="270639at2759"/>
<reference evidence="3 4" key="1">
    <citation type="submission" date="2014-05" db="EMBL/GenBank/DDBJ databases">
        <title>Draft genome sequence of a rare smut relative, Tilletiaria anomala UBC 951.</title>
        <authorList>
            <consortium name="DOE Joint Genome Institute"/>
            <person name="Toome M."/>
            <person name="Kuo A."/>
            <person name="Henrissat B."/>
            <person name="Lipzen A."/>
            <person name="Tritt A."/>
            <person name="Yoshinaga Y."/>
            <person name="Zane M."/>
            <person name="Barry K."/>
            <person name="Grigoriev I.V."/>
            <person name="Spatafora J.W."/>
            <person name="Aimea M.C."/>
        </authorList>
    </citation>
    <scope>NUCLEOTIDE SEQUENCE [LARGE SCALE GENOMIC DNA]</scope>
    <source>
        <strain evidence="3 4">UBC 951</strain>
    </source>
</reference>
<accession>A0A066WKZ1</accession>
<feature type="non-terminal residue" evidence="3">
    <location>
        <position position="167"/>
    </location>
</feature>
<dbReference type="RefSeq" id="XP_013246082.1">
    <property type="nucleotide sequence ID" value="XM_013390628.1"/>
</dbReference>
<sequence length="167" mass="18529">RCWAAAFAQKNLTQEQNQQEMHISFTRSSGPGGQHVNKTSSKAVVRLDLKNIVAAAADQDAAAAMDKVVNSQRWLLPTICKRLASVSPYYVANTHSLQLSSSKSRSAHANLADALSKLHAHIHQVASSDLPGETSDEQRAHVRRLEDREKRKIKAVKEKRKDLKKGR</sequence>
<dbReference type="InterPro" id="IPR052104">
    <property type="entry name" value="Mito_Release_Factor_mL62"/>
</dbReference>
<evidence type="ECO:0000259" key="2">
    <source>
        <dbReference type="Pfam" id="PF00472"/>
    </source>
</evidence>
<feature type="compositionally biased region" description="Basic and acidic residues" evidence="1">
    <location>
        <begin position="136"/>
        <end position="161"/>
    </location>
</feature>
<proteinExistence type="predicted"/>
<dbReference type="PANTHER" id="PTHR11075:SF54">
    <property type="entry name" value="LARGE RIBOSOMAL SUBUNIT PROTEIN ML62"/>
    <property type="match status" value="1"/>
</dbReference>
<dbReference type="EMBL" id="JMSN01000003">
    <property type="protein sequence ID" value="KDN53243.1"/>
    <property type="molecule type" value="Genomic_DNA"/>
</dbReference>
<evidence type="ECO:0000313" key="3">
    <source>
        <dbReference type="EMBL" id="KDN53243.1"/>
    </source>
</evidence>
<evidence type="ECO:0000313" key="4">
    <source>
        <dbReference type="Proteomes" id="UP000027361"/>
    </source>
</evidence>
<dbReference type="InterPro" id="IPR000352">
    <property type="entry name" value="Pep_chain_release_fac_I"/>
</dbReference>
<dbReference type="InParanoid" id="A0A066WKZ1"/>
<feature type="domain" description="Prokaryotic-type class I peptide chain release factors" evidence="2">
    <location>
        <begin position="16"/>
        <end position="164"/>
    </location>
</feature>
<protein>
    <recommendedName>
        <fullName evidence="2">Prokaryotic-type class I peptide chain release factors domain-containing protein</fullName>
    </recommendedName>
</protein>